<dbReference type="InterPro" id="IPR013783">
    <property type="entry name" value="Ig-like_fold"/>
</dbReference>
<feature type="chain" id="PRO_5045080338" description="T9SS type A sorting domain-containing protein" evidence="1">
    <location>
        <begin position="16"/>
        <end position="1277"/>
    </location>
</feature>
<evidence type="ECO:0008006" key="8">
    <source>
        <dbReference type="Google" id="ProtNLM"/>
    </source>
</evidence>
<dbReference type="Pfam" id="PF18962">
    <property type="entry name" value="Por_Secre_tail"/>
    <property type="match status" value="1"/>
</dbReference>
<protein>
    <recommendedName>
        <fullName evidence="8">T9SS type A sorting domain-containing protein</fullName>
    </recommendedName>
</protein>
<dbReference type="InterPro" id="IPR045828">
    <property type="entry name" value="PKD_Bacteroidetes"/>
</dbReference>
<keyword evidence="1" id="KW-0732">Signal</keyword>
<evidence type="ECO:0000259" key="2">
    <source>
        <dbReference type="Pfam" id="PF18962"/>
    </source>
</evidence>
<feature type="domain" description="PKD-like" evidence="4">
    <location>
        <begin position="725"/>
        <end position="798"/>
    </location>
</feature>
<evidence type="ECO:0000313" key="7">
    <source>
        <dbReference type="Proteomes" id="UP001501153"/>
    </source>
</evidence>
<dbReference type="SUPFAM" id="SSF49299">
    <property type="entry name" value="PKD domain"/>
    <property type="match status" value="1"/>
</dbReference>
<dbReference type="Pfam" id="PF20009">
    <property type="entry name" value="GEVED"/>
    <property type="match status" value="3"/>
</dbReference>
<keyword evidence="7" id="KW-1185">Reference proteome</keyword>
<evidence type="ECO:0000313" key="6">
    <source>
        <dbReference type="EMBL" id="GAA4361655.1"/>
    </source>
</evidence>
<evidence type="ECO:0000259" key="3">
    <source>
        <dbReference type="Pfam" id="PF19081"/>
    </source>
</evidence>
<evidence type="ECO:0000256" key="1">
    <source>
        <dbReference type="SAM" id="SignalP"/>
    </source>
</evidence>
<proteinExistence type="predicted"/>
<sequence length="1277" mass="126280">MLPLLWLLATPAARAQYCVTNLGGGSCDITQVQVVGTTLSTTASLCPNTSANNYSSYPASGTTTATLQRGTVYTISVTTTTADIISMWGDWNRNGTFEASEWTQVAVASTAGMPATASFTVPAGASAGSTGLRIRTRFSGNANAASDACSNFGSGETRDYVVTIAGTSGAPANDNCSGATVLAVSTSCTPTTGTTVNATSSTVGPTSCGGSSNGNDVWYRLTVPAGMTQITVETSASTGSPLNDTVLEIYRGSCSSLTSIGCNDDANGGFSQLVLAVTPGETLFARVLPYTSGPNGAFQICAYGTQTTTNTTTPAPYCAAASSVGCGNGTITNVSLAGTGLNNSSGCSVNASNHPYYNYPAAGSATGTVQAGSSYPLSVVSDAGQIVSVWVDWNRNAVFDASEWLQVTTSSTGSGESVTLAVPASTTAGTVRMRVRSRAAGSPNGSTDACSTFGSGEAEDYTLTVINPGNTTNPAPYCVAPSNVGCGNGNITNVTLTGTTLNNSSGCSLNASGYPYYNYPATGNATGTVQAGSSYSLSVTSELNNIVSVWVDWNQNGTLEASEWLQVTTSSTDGVPATIALPVPVSALAGPTRMRIRTRAAGSTNGAVDACTSFASGETEDYTITVANCAAPAAPAVTGASRCGAGSVTLSASGAPAGGSYRWYAAASGGTSLNSTASYTTPALSATTTYYVSIVNSTGCESARTMVTATINALPVANAGPARSICSGASATLGSAPAAGVTYSWSPATGLSSASAAQPTVTLANTTGTATTTTYTLTATSAQGCTATSTVAVTVNPAAVADAGPARSVCSGVGTQLGTPAVAGTTYRWSPATGLSSTTAAQPTATLTNTTGAATTATYTVTATTAQGCTATSTVTLTVNPAAVANAGPARSFCSGQSAQLGSAPTAGTTYSWSPATGLSSAGIAQPTVTLTNTTSVPTTTTYTVTATTASGCTATSTVAVTVNPATSASFSYAAPSYCLNATTAPVPTVTGTAGGTFTATPAGLSLNATTGAVNLSASSAGSYLVTYSVAGSCPSNSTVALALEPIPTASITASGATSFCQGGSVTLTASGGGIYAWSNGQTTPSITVSSAGNYTVTVTSASGCSATSAATTVTVNPTPATPTITRAGNTLTSSSTTGNQWYLDGNLIPGATGASYVISGPGAYTVVVTASGCPSGPSTPVLITGNARALPGSSLQVYPNPTPNGRFTVELQGYTQPVELTLLNALGQVVFTRSLPASAQGQAALRLELDNLAAGVYVLQAATKGGLDTRRIAVSR</sequence>
<gene>
    <name evidence="6" type="ORF">GCM10023185_28870</name>
</gene>
<feature type="domain" description="Ig-like" evidence="3">
    <location>
        <begin position="632"/>
        <end position="712"/>
    </location>
</feature>
<dbReference type="InterPro" id="IPR044023">
    <property type="entry name" value="Ig_7"/>
</dbReference>
<feature type="domain" description="PKD-like" evidence="4">
    <location>
        <begin position="822"/>
        <end position="882"/>
    </location>
</feature>
<feature type="domain" description="GEVED" evidence="5">
    <location>
        <begin position="547"/>
        <end position="625"/>
    </location>
</feature>
<feature type="domain" description="GEVED" evidence="5">
    <location>
        <begin position="387"/>
        <end position="464"/>
    </location>
</feature>
<comment type="caution">
    <text evidence="6">The sequence shown here is derived from an EMBL/GenBank/DDBJ whole genome shotgun (WGS) entry which is preliminary data.</text>
</comment>
<feature type="signal peptide" evidence="1">
    <location>
        <begin position="1"/>
        <end position="15"/>
    </location>
</feature>
<dbReference type="NCBIfam" id="TIGR04183">
    <property type="entry name" value="Por_Secre_tail"/>
    <property type="match status" value="1"/>
</dbReference>
<dbReference type="Proteomes" id="UP001501153">
    <property type="component" value="Unassembled WGS sequence"/>
</dbReference>
<dbReference type="InterPro" id="IPR045474">
    <property type="entry name" value="GEVED"/>
</dbReference>
<name>A0ABP8IKU3_9BACT</name>
<reference evidence="7" key="1">
    <citation type="journal article" date="2019" name="Int. J. Syst. Evol. Microbiol.">
        <title>The Global Catalogue of Microorganisms (GCM) 10K type strain sequencing project: providing services to taxonomists for standard genome sequencing and annotation.</title>
        <authorList>
            <consortium name="The Broad Institute Genomics Platform"/>
            <consortium name="The Broad Institute Genome Sequencing Center for Infectious Disease"/>
            <person name="Wu L."/>
            <person name="Ma J."/>
        </authorList>
    </citation>
    <scope>NUCLEOTIDE SEQUENCE [LARGE SCALE GENOMIC DNA]</scope>
    <source>
        <strain evidence="7">JCM 17923</strain>
    </source>
</reference>
<organism evidence="6 7">
    <name type="scientific">Hymenobacter saemangeumensis</name>
    <dbReference type="NCBI Taxonomy" id="1084522"/>
    <lineage>
        <taxon>Bacteria</taxon>
        <taxon>Pseudomonadati</taxon>
        <taxon>Bacteroidota</taxon>
        <taxon>Cytophagia</taxon>
        <taxon>Cytophagales</taxon>
        <taxon>Hymenobacteraceae</taxon>
        <taxon>Hymenobacter</taxon>
    </lineage>
</organism>
<feature type="domain" description="Secretion system C-terminal sorting" evidence="2">
    <location>
        <begin position="1198"/>
        <end position="1273"/>
    </location>
</feature>
<accession>A0ABP8IKU3</accession>
<evidence type="ECO:0000259" key="4">
    <source>
        <dbReference type="Pfam" id="PF19406"/>
    </source>
</evidence>
<dbReference type="InterPro" id="IPR026444">
    <property type="entry name" value="Secre_tail"/>
</dbReference>
<dbReference type="Pfam" id="PF19406">
    <property type="entry name" value="PKD_5"/>
    <property type="match status" value="2"/>
</dbReference>
<dbReference type="Gene3D" id="2.60.40.10">
    <property type="entry name" value="Immunoglobulins"/>
    <property type="match status" value="1"/>
</dbReference>
<feature type="domain" description="GEVED" evidence="5">
    <location>
        <begin position="85"/>
        <end position="163"/>
    </location>
</feature>
<dbReference type="InterPro" id="IPR035986">
    <property type="entry name" value="PKD_dom_sf"/>
</dbReference>
<evidence type="ECO:0000259" key="5">
    <source>
        <dbReference type="Pfam" id="PF20009"/>
    </source>
</evidence>
<dbReference type="EMBL" id="BAABGZ010000061">
    <property type="protein sequence ID" value="GAA4361655.1"/>
    <property type="molecule type" value="Genomic_DNA"/>
</dbReference>
<dbReference type="Pfam" id="PF19081">
    <property type="entry name" value="Ig_7"/>
    <property type="match status" value="1"/>
</dbReference>